<dbReference type="RefSeq" id="WP_127083822.1">
    <property type="nucleotide sequence ID" value="NZ_RSCL01000014.1"/>
</dbReference>
<dbReference type="EMBL" id="RSCL01000014">
    <property type="protein sequence ID" value="RUT03256.1"/>
    <property type="molecule type" value="Genomic_DNA"/>
</dbReference>
<gene>
    <name evidence="1" type="ORF">DSM106972_055640</name>
</gene>
<accession>A0A433VAX4</accession>
<evidence type="ECO:0000313" key="1">
    <source>
        <dbReference type="EMBL" id="RUT03256.1"/>
    </source>
</evidence>
<keyword evidence="2" id="KW-1185">Reference proteome</keyword>
<dbReference type="AlphaFoldDB" id="A0A433VAX4"/>
<proteinExistence type="predicted"/>
<dbReference type="Proteomes" id="UP000271624">
    <property type="component" value="Unassembled WGS sequence"/>
</dbReference>
<comment type="caution">
    <text evidence="1">The sequence shown here is derived from an EMBL/GenBank/DDBJ whole genome shotgun (WGS) entry which is preliminary data.</text>
</comment>
<reference evidence="1" key="1">
    <citation type="submission" date="2018-12" db="EMBL/GenBank/DDBJ databases">
        <authorList>
            <person name="Will S."/>
            <person name="Neumann-Schaal M."/>
            <person name="Henke P."/>
        </authorList>
    </citation>
    <scope>NUCLEOTIDE SEQUENCE</scope>
    <source>
        <strain evidence="1">PCC 7102</strain>
    </source>
</reference>
<sequence>MNVQEFESQYRDAMTETLNELQTAVLLLAQVQRKISQIGSSVQSLSQSVEEYITNQTPD</sequence>
<evidence type="ECO:0000313" key="2">
    <source>
        <dbReference type="Proteomes" id="UP000271624"/>
    </source>
</evidence>
<reference evidence="1" key="2">
    <citation type="journal article" date="2019" name="Genome Biol. Evol.">
        <title>Day and night: Metabolic profiles and evolutionary relationships of six axenic non-marine cyanobacteria.</title>
        <authorList>
            <person name="Will S.E."/>
            <person name="Henke P."/>
            <person name="Boedeker C."/>
            <person name="Huang S."/>
            <person name="Brinkmann H."/>
            <person name="Rohde M."/>
            <person name="Jarek M."/>
            <person name="Friedl T."/>
            <person name="Seufert S."/>
            <person name="Schumacher M."/>
            <person name="Overmann J."/>
            <person name="Neumann-Schaal M."/>
            <person name="Petersen J."/>
        </authorList>
    </citation>
    <scope>NUCLEOTIDE SEQUENCE [LARGE SCALE GENOMIC DNA]</scope>
    <source>
        <strain evidence="1">PCC 7102</strain>
    </source>
</reference>
<name>A0A433VAX4_9CYAN</name>
<protein>
    <submittedName>
        <fullName evidence="1">Uncharacterized protein</fullName>
    </submittedName>
</protein>
<organism evidence="1 2">
    <name type="scientific">Dulcicalothrix desertica PCC 7102</name>
    <dbReference type="NCBI Taxonomy" id="232991"/>
    <lineage>
        <taxon>Bacteria</taxon>
        <taxon>Bacillati</taxon>
        <taxon>Cyanobacteriota</taxon>
        <taxon>Cyanophyceae</taxon>
        <taxon>Nostocales</taxon>
        <taxon>Calotrichaceae</taxon>
        <taxon>Dulcicalothrix</taxon>
    </lineage>
</organism>